<organism evidence="4 5">
    <name type="scientific">Pseudobacteriovorax antillogorgiicola</name>
    <dbReference type="NCBI Taxonomy" id="1513793"/>
    <lineage>
        <taxon>Bacteria</taxon>
        <taxon>Pseudomonadati</taxon>
        <taxon>Bdellovibrionota</taxon>
        <taxon>Oligoflexia</taxon>
        <taxon>Oligoflexales</taxon>
        <taxon>Pseudobacteriovoracaceae</taxon>
        <taxon>Pseudobacteriovorax</taxon>
    </lineage>
</organism>
<dbReference type="PANTHER" id="PTHR43156:SF2">
    <property type="entry name" value="STAGE II SPORULATION PROTEIN E"/>
    <property type="match status" value="1"/>
</dbReference>
<dbReference type="Gene3D" id="3.60.40.10">
    <property type="entry name" value="PPM-type phosphatase domain"/>
    <property type="match status" value="1"/>
</dbReference>
<feature type="domain" description="PPM-type phosphatase" evidence="3">
    <location>
        <begin position="145"/>
        <end position="365"/>
    </location>
</feature>
<keyword evidence="5" id="KW-1185">Reference proteome</keyword>
<dbReference type="PANTHER" id="PTHR43156">
    <property type="entry name" value="STAGE II SPORULATION PROTEIN E-RELATED"/>
    <property type="match status" value="1"/>
</dbReference>
<proteinExistence type="predicted"/>
<feature type="transmembrane region" description="Helical" evidence="2">
    <location>
        <begin position="57"/>
        <end position="82"/>
    </location>
</feature>
<keyword evidence="2" id="KW-0812">Transmembrane</keyword>
<dbReference type="AlphaFoldDB" id="A0A1Y6BMD0"/>
<evidence type="ECO:0000256" key="1">
    <source>
        <dbReference type="ARBA" id="ARBA00022801"/>
    </source>
</evidence>
<keyword evidence="2" id="KW-0472">Membrane</keyword>
<dbReference type="SUPFAM" id="SSF81606">
    <property type="entry name" value="PP2C-like"/>
    <property type="match status" value="1"/>
</dbReference>
<keyword evidence="2" id="KW-1133">Transmembrane helix</keyword>
<feature type="transmembrane region" description="Helical" evidence="2">
    <location>
        <begin position="88"/>
        <end position="106"/>
    </location>
</feature>
<accession>A0A1Y6BMD0</accession>
<keyword evidence="1" id="KW-0378">Hydrolase</keyword>
<dbReference type="Pfam" id="PF07695">
    <property type="entry name" value="7TMR-DISM_7TM"/>
    <property type="match status" value="1"/>
</dbReference>
<gene>
    <name evidence="4" type="ORF">SAMN06296036_106205</name>
</gene>
<evidence type="ECO:0000256" key="2">
    <source>
        <dbReference type="SAM" id="Phobius"/>
    </source>
</evidence>
<dbReference type="InterPro" id="IPR052016">
    <property type="entry name" value="Bact_Sigma-Reg"/>
</dbReference>
<dbReference type="SMART" id="SM00331">
    <property type="entry name" value="PP2C_SIG"/>
    <property type="match status" value="1"/>
</dbReference>
<protein>
    <submittedName>
        <fullName evidence="4">Serine phosphatase RsbU, regulator of sigma subunit</fullName>
    </submittedName>
</protein>
<dbReference type="OrthoDB" id="974992at2"/>
<dbReference type="GO" id="GO:0016791">
    <property type="term" value="F:phosphatase activity"/>
    <property type="evidence" value="ECO:0007669"/>
    <property type="project" value="TreeGrafter"/>
</dbReference>
<dbReference type="STRING" id="1513793.SAMN06296036_106205"/>
<evidence type="ECO:0000259" key="3">
    <source>
        <dbReference type="SMART" id="SM00331"/>
    </source>
</evidence>
<evidence type="ECO:0000313" key="4">
    <source>
        <dbReference type="EMBL" id="SMF18790.1"/>
    </source>
</evidence>
<sequence>MIISAGSLIFVVIAIFYDYGIGVRLVTHTSGAFSFLTLICSVVSCSKRYVPAYFFFVAWLVFIVGSLLQIFVSGGIIAPTFYAKYGNLIGSGVQIIILSLALGYKLKIIEVKRRQAEFNSHLIRKDLDAAKVVQDSFLIPELPEIEGYRVKAYYHPSLAVGGDWYSIYDDHENSRLYVMIGDVTGHGIASALVTGSTAGSIMTVFKIFPGDSSPEDMLRHLADTANLNVLDIGRKSERWMTMTFICIDYCFHKAYYLNAGHNASYFKLEDRVKTVIQGSRPLGLSSEPYTKVQQIDMASGSSFFLYTDGLLENSSVEGVHLDDKKLIEQIKSNSMPELFDELVRTAQNFESSYQTDDTAFILIERKASKAKLKAV</sequence>
<dbReference type="InterPro" id="IPR001932">
    <property type="entry name" value="PPM-type_phosphatase-like_dom"/>
</dbReference>
<dbReference type="InterPro" id="IPR036457">
    <property type="entry name" value="PPM-type-like_dom_sf"/>
</dbReference>
<dbReference type="InterPro" id="IPR011623">
    <property type="entry name" value="7TMR_DISM_rcpt_extracell_dom1"/>
</dbReference>
<dbReference type="Proteomes" id="UP000192907">
    <property type="component" value="Unassembled WGS sequence"/>
</dbReference>
<reference evidence="5" key="1">
    <citation type="submission" date="2017-04" db="EMBL/GenBank/DDBJ databases">
        <authorList>
            <person name="Varghese N."/>
            <person name="Submissions S."/>
        </authorList>
    </citation>
    <scope>NUCLEOTIDE SEQUENCE [LARGE SCALE GENOMIC DNA]</scope>
    <source>
        <strain evidence="5">RKEM611</strain>
    </source>
</reference>
<feature type="transmembrane region" description="Helical" evidence="2">
    <location>
        <begin position="7"/>
        <end position="26"/>
    </location>
</feature>
<dbReference type="EMBL" id="FWZT01000006">
    <property type="protein sequence ID" value="SMF18790.1"/>
    <property type="molecule type" value="Genomic_DNA"/>
</dbReference>
<evidence type="ECO:0000313" key="5">
    <source>
        <dbReference type="Proteomes" id="UP000192907"/>
    </source>
</evidence>
<dbReference type="RefSeq" id="WP_132317745.1">
    <property type="nucleotide sequence ID" value="NZ_FWZT01000006.1"/>
</dbReference>
<dbReference type="Pfam" id="PF07228">
    <property type="entry name" value="SpoIIE"/>
    <property type="match status" value="1"/>
</dbReference>
<name>A0A1Y6BMD0_9BACT</name>